<dbReference type="Gene3D" id="3.80.10.10">
    <property type="entry name" value="Ribonuclease Inhibitor"/>
    <property type="match status" value="2"/>
</dbReference>
<dbReference type="InterPro" id="IPR032675">
    <property type="entry name" value="LRR_dom_sf"/>
</dbReference>
<proteinExistence type="predicted"/>
<name>A0A8H5ZGD3_COCSA</name>
<accession>A0A8H5ZGD3</accession>
<protein>
    <submittedName>
        <fullName evidence="1">Uncharacterized protein</fullName>
    </submittedName>
</protein>
<reference evidence="1" key="1">
    <citation type="submission" date="2019-11" db="EMBL/GenBank/DDBJ databases">
        <title>Bipolaris sorokiniana Genome sequencing.</title>
        <authorList>
            <person name="Wang H."/>
        </authorList>
    </citation>
    <scope>NUCLEOTIDE SEQUENCE</scope>
</reference>
<comment type="caution">
    <text evidence="1">The sequence shown here is derived from an EMBL/GenBank/DDBJ whole genome shotgun (WGS) entry which is preliminary data.</text>
</comment>
<evidence type="ECO:0000313" key="2">
    <source>
        <dbReference type="Proteomes" id="UP000624244"/>
    </source>
</evidence>
<dbReference type="EMBL" id="WNKQ01000010">
    <property type="protein sequence ID" value="KAF5848751.1"/>
    <property type="molecule type" value="Genomic_DNA"/>
</dbReference>
<evidence type="ECO:0000313" key="1">
    <source>
        <dbReference type="EMBL" id="KAF5848751.1"/>
    </source>
</evidence>
<sequence>MAQAVLPDDILHLLCEELASQEQFDTLFNCACASRALAVPALTQLYNPAQFIIIFADTNKRSHHLAPVRGGGEDLYGLPAATNLLTIQKWSILWRSIVASSLGATLFPYCRYIRSLDFRDLGYLLEDDQFRAKISKQFFAGPLKQFEKTETLTNIKGRKFTRIKTADVIDAIGEVVTQHTPTLEVISGELQPGALVRWTPRLPRLQSLELWDGKPLEDELVHASIYEHCPHFNSLMIYTWRSTNNDQKFAKFLCSMRPNTLQTLQTISDVEAGAETFLALSNHGKSLEDLRLCVTKDSIPHLALLKGCTALKTLRIEDIHGTVDLEATENDVFLETISWLQKCSNLQRLSFSKLQSGAAIITPVLLEEKIQLSSLEIDSYTLKDHKSFHQALVHQQSSLRVLFLSGDTEGMFRDDLDILVESLRQLRQLRDLHLILPEVLRDDHLKTIVADLVLLEDLYVSGLELNDDVLPHLASLPNLRTVTISGISKFTMDGLLDFIDRLGPGNQGIRLSVDMADTDTLLPDEQLALVKDNLMEKAGGTFEYMALRDPNVPEFESDSD</sequence>
<organism evidence="1 2">
    <name type="scientific">Cochliobolus sativus</name>
    <name type="common">Common root rot and spot blotch fungus</name>
    <name type="synonym">Bipolaris sorokiniana</name>
    <dbReference type="NCBI Taxonomy" id="45130"/>
    <lineage>
        <taxon>Eukaryota</taxon>
        <taxon>Fungi</taxon>
        <taxon>Dikarya</taxon>
        <taxon>Ascomycota</taxon>
        <taxon>Pezizomycotina</taxon>
        <taxon>Dothideomycetes</taxon>
        <taxon>Pleosporomycetidae</taxon>
        <taxon>Pleosporales</taxon>
        <taxon>Pleosporineae</taxon>
        <taxon>Pleosporaceae</taxon>
        <taxon>Bipolaris</taxon>
    </lineage>
</organism>
<dbReference type="AlphaFoldDB" id="A0A8H5ZGD3"/>
<dbReference type="SUPFAM" id="SSF52047">
    <property type="entry name" value="RNI-like"/>
    <property type="match status" value="1"/>
</dbReference>
<gene>
    <name evidence="1" type="ORF">GGP41_009899</name>
</gene>
<dbReference type="Proteomes" id="UP000624244">
    <property type="component" value="Unassembled WGS sequence"/>
</dbReference>